<dbReference type="InterPro" id="IPR048395">
    <property type="entry name" value="Glyco_hydro_31_C"/>
</dbReference>
<dbReference type="SMART" id="SM00758">
    <property type="entry name" value="PA14"/>
    <property type="match status" value="1"/>
</dbReference>
<feature type="domain" description="PA14" evidence="3">
    <location>
        <begin position="225"/>
        <end position="369"/>
    </location>
</feature>
<dbReference type="InterPro" id="IPR013780">
    <property type="entry name" value="Glyco_hydro_b"/>
</dbReference>
<dbReference type="InterPro" id="IPR017853">
    <property type="entry name" value="GH"/>
</dbReference>
<dbReference type="InterPro" id="IPR025887">
    <property type="entry name" value="Glyco_hydro_31_N_dom"/>
</dbReference>
<dbReference type="PROSITE" id="PS51257">
    <property type="entry name" value="PROKAR_LIPOPROTEIN"/>
    <property type="match status" value="1"/>
</dbReference>
<dbReference type="Gene3D" id="3.20.20.80">
    <property type="entry name" value="Glycosidases"/>
    <property type="match status" value="1"/>
</dbReference>
<dbReference type="InterPro" id="IPR051816">
    <property type="entry name" value="Glycosyl_Hydrolase_31"/>
</dbReference>
<comment type="similarity">
    <text evidence="1 2">Belongs to the glycosyl hydrolase 31 family.</text>
</comment>
<dbReference type="Pfam" id="PF21365">
    <property type="entry name" value="Glyco_hydro_31_3rd"/>
    <property type="match status" value="1"/>
</dbReference>
<dbReference type="Pfam" id="PF17137">
    <property type="entry name" value="DUF5110"/>
    <property type="match status" value="1"/>
</dbReference>
<dbReference type="CDD" id="cd06591">
    <property type="entry name" value="GH31_xylosidase_XylS"/>
    <property type="match status" value="1"/>
</dbReference>
<dbReference type="Proteomes" id="UP000772618">
    <property type="component" value="Unassembled WGS sequence"/>
</dbReference>
<keyword evidence="5" id="KW-1185">Reference proteome</keyword>
<dbReference type="InterPro" id="IPR011013">
    <property type="entry name" value="Gal_mutarotase_sf_dom"/>
</dbReference>
<gene>
    <name evidence="4" type="ORF">KK060_02730</name>
</gene>
<evidence type="ECO:0000259" key="3">
    <source>
        <dbReference type="PROSITE" id="PS51820"/>
    </source>
</evidence>
<dbReference type="RefSeq" id="WP_254151930.1">
    <property type="nucleotide sequence ID" value="NZ_JAHESD010000004.1"/>
</dbReference>
<keyword evidence="2" id="KW-0326">Glycosidase</keyword>
<dbReference type="PANTHER" id="PTHR43863">
    <property type="entry name" value="HYDROLASE, PUTATIVE (AFU_ORTHOLOGUE AFUA_1G03140)-RELATED"/>
    <property type="match status" value="1"/>
</dbReference>
<dbReference type="EMBL" id="JAHESD010000004">
    <property type="protein sequence ID" value="MBT1702174.1"/>
    <property type="molecule type" value="Genomic_DNA"/>
</dbReference>
<dbReference type="PANTHER" id="PTHR43863:SF2">
    <property type="entry name" value="MALTASE-GLUCOAMYLASE"/>
    <property type="match status" value="1"/>
</dbReference>
<dbReference type="PROSITE" id="PS51820">
    <property type="entry name" value="PA14"/>
    <property type="match status" value="1"/>
</dbReference>
<organism evidence="4 5">
    <name type="scientific">Chryseosolibacter indicus</name>
    <dbReference type="NCBI Taxonomy" id="2782351"/>
    <lineage>
        <taxon>Bacteria</taxon>
        <taxon>Pseudomonadati</taxon>
        <taxon>Bacteroidota</taxon>
        <taxon>Cytophagia</taxon>
        <taxon>Cytophagales</taxon>
        <taxon>Chryseotaleaceae</taxon>
        <taxon>Chryseosolibacter</taxon>
    </lineage>
</organism>
<dbReference type="SUPFAM" id="SSF56988">
    <property type="entry name" value="Anthrax protective antigen"/>
    <property type="match status" value="1"/>
</dbReference>
<dbReference type="SUPFAM" id="SSF74650">
    <property type="entry name" value="Galactose mutarotase-like"/>
    <property type="match status" value="1"/>
</dbReference>
<evidence type="ECO:0000256" key="1">
    <source>
        <dbReference type="ARBA" id="ARBA00007806"/>
    </source>
</evidence>
<dbReference type="Gene3D" id="2.60.40.1180">
    <property type="entry name" value="Golgi alpha-mannosidase II"/>
    <property type="match status" value="2"/>
</dbReference>
<dbReference type="Pfam" id="PF07691">
    <property type="entry name" value="PA14"/>
    <property type="match status" value="1"/>
</dbReference>
<dbReference type="Gene3D" id="2.60.120.380">
    <property type="match status" value="1"/>
</dbReference>
<dbReference type="InterPro" id="IPR033403">
    <property type="entry name" value="DUF5110"/>
</dbReference>
<name>A0ABS5VL58_9BACT</name>
<dbReference type="Pfam" id="PF13802">
    <property type="entry name" value="Gal_mutarotas_2"/>
    <property type="match status" value="1"/>
</dbReference>
<accession>A0ABS5VL58</accession>
<dbReference type="InterPro" id="IPR037524">
    <property type="entry name" value="PA14/GLEYA"/>
</dbReference>
<dbReference type="Gene3D" id="2.60.40.1760">
    <property type="entry name" value="glycosyl hydrolase (family 31)"/>
    <property type="match status" value="1"/>
</dbReference>
<proteinExistence type="inferred from homology"/>
<sequence length="943" mass="107576">MKQILLTLIFAALLFGCASDKNKAYKKLDDGLVVFPSNAQGNVKQVKLQVVADNIIKVTATAADAFSTDTSLMVLPQPKFSDFKVTDENGKAIIATKNLKAEVTFETGEVVFKDASGNVIFQEQKGGGKKLDSLKIEGVKGFEITQIFESPDDEALYGLGGHQNGQINYKGEDVELTQHNIIDIVPFLYSNKNYGLLWDNYSISHFGDPRPYQPLSSLQLFDRNEKAGGLTADYYVGNKVVKSATEDNITYEFLETPQVDNFPKDVAQKGKVIWEGSFSSEIEGIHKFLVYASGYTKLWVDGKLIIDKWRQNWNPWTDKFNVDLKKGEKHKLKIEWNGEGGYIAVKHLDPFSPEQQSKITLTSEVGDEINYYFIKADNADGVISGYRKLTGKAPIIPSWAMGFWQSRERYKTQQEMLDVVKEYRKRNIPLDNIVLDWQYWKDPEWGSHEFDASRFPDPQGMINTLHNDLHANLMISVWPKFNKGTKHYDELNEKGFLFTRNIEMKRKDWVGIGYENTFYDPFNPEAGKLFWKQIDTKLNSLGVDAWWLDATEPDMHSNISIEERKLNMTPTAMGPGVKYFNAYSLLNSKAVYEGQRQSSPDKRVFILTRSAYAGQQRYGATTWSGDIVSRWSDFKDQIATGINFSLSGIPYWTMDIGGFAVETRYYNAKGETLNEWRELNNRWFQFGAFCPVFRSHGQYPFREIYNIAPEGHEVYNSMVSYNKLRYRLLPYLYSLAGHAYHNDYTIMRGLVMDFPADENVVNIGDQYMFGPAFLVNPVYKFKARSREVYLPADAGWYDLYTGKYFKGGEKVKADAPLDKMPVYVRAGSIIPTGPALQYTNEKPADALTIFVYTGKDGDFTLYEDEGVNYNYEDGSYSTIPMHYDDKTKALQIGDRKGSFKGMLSARKLKIVWVDINKPVGMNFDVHPEQAIDYNGQAITITMK</sequence>
<dbReference type="CDD" id="cd14752">
    <property type="entry name" value="GH31_N"/>
    <property type="match status" value="1"/>
</dbReference>
<comment type="caution">
    <text evidence="4">The sequence shown here is derived from an EMBL/GenBank/DDBJ whole genome shotgun (WGS) entry which is preliminary data.</text>
</comment>
<dbReference type="Pfam" id="PF01055">
    <property type="entry name" value="Glyco_hydro_31_2nd"/>
    <property type="match status" value="1"/>
</dbReference>
<evidence type="ECO:0000313" key="5">
    <source>
        <dbReference type="Proteomes" id="UP000772618"/>
    </source>
</evidence>
<keyword evidence="2" id="KW-0378">Hydrolase</keyword>
<dbReference type="InterPro" id="IPR000322">
    <property type="entry name" value="Glyco_hydro_31_TIM"/>
</dbReference>
<dbReference type="InterPro" id="IPR011658">
    <property type="entry name" value="PA14_dom"/>
</dbReference>
<evidence type="ECO:0000256" key="2">
    <source>
        <dbReference type="RuleBase" id="RU361185"/>
    </source>
</evidence>
<reference evidence="4 5" key="1">
    <citation type="submission" date="2021-05" db="EMBL/GenBank/DDBJ databases">
        <title>A Polyphasic approach of four new species of the genus Ohtaekwangia: Ohtaekwangia histidinii sp. nov., Ohtaekwangia cretensis sp. nov., Ohtaekwangia indiensis sp. nov., Ohtaekwangia reichenbachii sp. nov. from diverse environment.</title>
        <authorList>
            <person name="Octaviana S."/>
        </authorList>
    </citation>
    <scope>NUCLEOTIDE SEQUENCE [LARGE SCALE GENOMIC DNA]</scope>
    <source>
        <strain evidence="4 5">PWU20</strain>
    </source>
</reference>
<evidence type="ECO:0000313" key="4">
    <source>
        <dbReference type="EMBL" id="MBT1702174.1"/>
    </source>
</evidence>
<dbReference type="SUPFAM" id="SSF51011">
    <property type="entry name" value="Glycosyl hydrolase domain"/>
    <property type="match status" value="1"/>
</dbReference>
<dbReference type="SUPFAM" id="SSF51445">
    <property type="entry name" value="(Trans)glycosidases"/>
    <property type="match status" value="1"/>
</dbReference>
<protein>
    <submittedName>
        <fullName evidence="4">DUF5110 domain-containing protein</fullName>
    </submittedName>
</protein>